<evidence type="ECO:0000256" key="11">
    <source>
        <dbReference type="ARBA" id="ARBA00022840"/>
    </source>
</evidence>
<feature type="binding site" evidence="16">
    <location>
        <begin position="126"/>
        <end position="129"/>
    </location>
    <ligand>
        <name>substrate</name>
    </ligand>
</feature>
<dbReference type="GO" id="GO:0015937">
    <property type="term" value="P:coenzyme A biosynthetic process"/>
    <property type="evidence" value="ECO:0007669"/>
    <property type="project" value="UniProtKB-UniRule"/>
</dbReference>
<dbReference type="EC" id="2.7.1.33" evidence="6 16"/>
<dbReference type="GO" id="GO:0004594">
    <property type="term" value="F:pantothenate kinase activity"/>
    <property type="evidence" value="ECO:0007669"/>
    <property type="project" value="UniProtKB-UniRule"/>
</dbReference>
<organism evidence="17 18">
    <name type="scientific">Candidatus Macondimonas diazotrophica</name>
    <dbReference type="NCBI Taxonomy" id="2305248"/>
    <lineage>
        <taxon>Bacteria</taxon>
        <taxon>Pseudomonadati</taxon>
        <taxon>Pseudomonadota</taxon>
        <taxon>Gammaproteobacteria</taxon>
        <taxon>Chromatiales</taxon>
        <taxon>Ectothiorhodospiraceae</taxon>
        <taxon>Candidatus Macondimonas</taxon>
    </lineage>
</organism>
<feature type="active site" description="Proton acceptor" evidence="16">
    <location>
        <position position="128"/>
    </location>
</feature>
<evidence type="ECO:0000256" key="2">
    <source>
        <dbReference type="ARBA" id="ARBA00001958"/>
    </source>
</evidence>
<dbReference type="InterPro" id="IPR043129">
    <property type="entry name" value="ATPase_NBD"/>
</dbReference>
<evidence type="ECO:0000256" key="13">
    <source>
        <dbReference type="ARBA" id="ARBA00022993"/>
    </source>
</evidence>
<dbReference type="NCBIfam" id="TIGR00671">
    <property type="entry name" value="baf"/>
    <property type="match status" value="1"/>
</dbReference>
<evidence type="ECO:0000256" key="14">
    <source>
        <dbReference type="ARBA" id="ARBA00038036"/>
    </source>
</evidence>
<dbReference type="GO" id="GO:0005524">
    <property type="term" value="F:ATP binding"/>
    <property type="evidence" value="ECO:0007669"/>
    <property type="project" value="UniProtKB-UniRule"/>
</dbReference>
<comment type="cofactor">
    <cofactor evidence="2">
        <name>K(+)</name>
        <dbReference type="ChEBI" id="CHEBI:29103"/>
    </cofactor>
</comment>
<dbReference type="InterPro" id="IPR004619">
    <property type="entry name" value="Type_III_PanK"/>
</dbReference>
<evidence type="ECO:0000256" key="6">
    <source>
        <dbReference type="ARBA" id="ARBA00012102"/>
    </source>
</evidence>
<dbReference type="GO" id="GO:0005737">
    <property type="term" value="C:cytoplasm"/>
    <property type="evidence" value="ECO:0007669"/>
    <property type="project" value="UniProtKB-SubCell"/>
</dbReference>
<evidence type="ECO:0000256" key="12">
    <source>
        <dbReference type="ARBA" id="ARBA00022958"/>
    </source>
</evidence>
<evidence type="ECO:0000256" key="1">
    <source>
        <dbReference type="ARBA" id="ARBA00001206"/>
    </source>
</evidence>
<keyword evidence="8 16" id="KW-0808">Transferase</keyword>
<evidence type="ECO:0000256" key="16">
    <source>
        <dbReference type="HAMAP-Rule" id="MF_01274"/>
    </source>
</evidence>
<protein>
    <recommendedName>
        <fullName evidence="15 16">Type III pantothenate kinase</fullName>
        <ecNumber evidence="6 16">2.7.1.33</ecNumber>
    </recommendedName>
    <alternativeName>
        <fullName evidence="16">PanK-III</fullName>
    </alternativeName>
    <alternativeName>
        <fullName evidence="16">Pantothenic acid kinase</fullName>
    </alternativeName>
</protein>
<dbReference type="Gene3D" id="3.30.420.40">
    <property type="match status" value="2"/>
</dbReference>
<comment type="function">
    <text evidence="16">Catalyzes the phosphorylation of pantothenate (Pan), the first step in CoA biosynthesis.</text>
</comment>
<evidence type="ECO:0000256" key="4">
    <source>
        <dbReference type="ARBA" id="ARBA00005225"/>
    </source>
</evidence>
<comment type="subcellular location">
    <subcellularLocation>
        <location evidence="3 16">Cytoplasm</location>
    </subcellularLocation>
</comment>
<evidence type="ECO:0000256" key="10">
    <source>
        <dbReference type="ARBA" id="ARBA00022777"/>
    </source>
</evidence>
<proteinExistence type="inferred from homology"/>
<comment type="caution">
    <text evidence="16">Lacks conserved residue(s) required for the propagation of feature annotation.</text>
</comment>
<dbReference type="EMBL" id="SRIO01000009">
    <property type="protein sequence ID" value="TFZ82454.1"/>
    <property type="molecule type" value="Genomic_DNA"/>
</dbReference>
<evidence type="ECO:0000313" key="18">
    <source>
        <dbReference type="Proteomes" id="UP000297890"/>
    </source>
</evidence>
<evidence type="ECO:0000256" key="5">
    <source>
        <dbReference type="ARBA" id="ARBA00011738"/>
    </source>
</evidence>
<dbReference type="SUPFAM" id="SSF53067">
    <property type="entry name" value="Actin-like ATPase domain"/>
    <property type="match status" value="2"/>
</dbReference>
<dbReference type="Pfam" id="PF03309">
    <property type="entry name" value="Pan_kinase"/>
    <property type="match status" value="1"/>
</dbReference>
<dbReference type="AlphaFoldDB" id="A0A4Z0F7Y7"/>
<sequence>MGPRFGRDPHLLVRRGERPGDVDVKLLLDLGNTRIKWAHSTTGASAFDRQGEYLYGGRSPEDLLDGLWSAAMPPESVWLCSVIDPGFAAAFEQAMRRRWECPVHWVRPQVEGFGVRCAYVNPLRLGADRWAAMVGARVLQRGAVCILHLGTTLTADVLDSSGRHLGGIIAPGRRMLQRSLQCGTAQVITDSDEMQWPEQDRLGRDTDACVAWGVRHSLIGCCREVLGAARRRLGGEMAVILAGGDARWAQDLLSCASQVEPDLVLRGVAMIADG</sequence>
<dbReference type="UniPathway" id="UPA00241">
    <property type="reaction ID" value="UER00352"/>
</dbReference>
<accession>A0A4Z0F7Y7</accession>
<evidence type="ECO:0000256" key="9">
    <source>
        <dbReference type="ARBA" id="ARBA00022741"/>
    </source>
</evidence>
<keyword evidence="18" id="KW-1185">Reference proteome</keyword>
<keyword evidence="11 16" id="KW-0067">ATP-binding</keyword>
<comment type="pathway">
    <text evidence="4 16">Cofactor biosynthesis; coenzyme A biosynthesis; CoA from (R)-pantothenate: step 1/5.</text>
</comment>
<evidence type="ECO:0000256" key="7">
    <source>
        <dbReference type="ARBA" id="ARBA00022490"/>
    </source>
</evidence>
<name>A0A4Z0F7Y7_9GAMM</name>
<evidence type="ECO:0000256" key="15">
    <source>
        <dbReference type="ARBA" id="ARBA00040883"/>
    </source>
</evidence>
<dbReference type="CDD" id="cd24015">
    <property type="entry name" value="ASKHA_NBD_PanK-III"/>
    <property type="match status" value="1"/>
</dbReference>
<feature type="binding site" evidence="16">
    <location>
        <position position="151"/>
    </location>
    <ligand>
        <name>ATP</name>
        <dbReference type="ChEBI" id="CHEBI:30616"/>
    </ligand>
</feature>
<keyword evidence="7 16" id="KW-0963">Cytoplasm</keyword>
<feature type="binding site" evidence="16">
    <location>
        <position position="206"/>
    </location>
    <ligand>
        <name>substrate</name>
    </ligand>
</feature>
<keyword evidence="13 16" id="KW-0173">Coenzyme A biosynthesis</keyword>
<comment type="caution">
    <text evidence="17">The sequence shown here is derived from an EMBL/GenBank/DDBJ whole genome shotgun (WGS) entry which is preliminary data.</text>
</comment>
<feature type="binding site" evidence="16">
    <location>
        <position position="119"/>
    </location>
    <ligand>
        <name>substrate</name>
    </ligand>
</feature>
<comment type="catalytic activity">
    <reaction evidence="1 16">
        <text>(R)-pantothenate + ATP = (R)-4'-phosphopantothenate + ADP + H(+)</text>
        <dbReference type="Rhea" id="RHEA:16373"/>
        <dbReference type="ChEBI" id="CHEBI:10986"/>
        <dbReference type="ChEBI" id="CHEBI:15378"/>
        <dbReference type="ChEBI" id="CHEBI:29032"/>
        <dbReference type="ChEBI" id="CHEBI:30616"/>
        <dbReference type="ChEBI" id="CHEBI:456216"/>
        <dbReference type="EC" id="2.7.1.33"/>
    </reaction>
</comment>
<dbReference type="PANTHER" id="PTHR34265:SF1">
    <property type="entry name" value="TYPE III PANTOTHENATE KINASE"/>
    <property type="match status" value="1"/>
</dbReference>
<dbReference type="PANTHER" id="PTHR34265">
    <property type="entry name" value="TYPE III PANTOTHENATE KINASE"/>
    <property type="match status" value="1"/>
</dbReference>
<evidence type="ECO:0000313" key="17">
    <source>
        <dbReference type="EMBL" id="TFZ82454.1"/>
    </source>
</evidence>
<evidence type="ECO:0000256" key="3">
    <source>
        <dbReference type="ARBA" id="ARBA00004496"/>
    </source>
</evidence>
<dbReference type="OrthoDB" id="9781305at2"/>
<reference evidence="17 18" key="1">
    <citation type="journal article" date="2019" name="ISME J.">
        <title>Candidatus Macondimonas diazotrophica, a novel gammaproteobacterial genus dominating crude-oil-contaminated coastal sediments.</title>
        <authorList>
            <person name="Karthikeyan S."/>
            <person name="Konstantinidis K."/>
        </authorList>
    </citation>
    <scope>NUCLEOTIDE SEQUENCE [LARGE SCALE GENOMIC DNA]</scope>
    <source>
        <strain evidence="17 18">KTK01</strain>
    </source>
</reference>
<comment type="similarity">
    <text evidence="14 16">Belongs to the type III pantothenate kinase family.</text>
</comment>
<keyword evidence="12 16" id="KW-0630">Potassium</keyword>
<comment type="subunit">
    <text evidence="5 16">Homodimer.</text>
</comment>
<evidence type="ECO:0000256" key="8">
    <source>
        <dbReference type="ARBA" id="ARBA00022679"/>
    </source>
</evidence>
<gene>
    <name evidence="16" type="primary">coaX</name>
    <name evidence="17" type="ORF">E4680_08205</name>
</gene>
<feature type="binding site" evidence="16">
    <location>
        <begin position="29"/>
        <end position="36"/>
    </location>
    <ligand>
        <name>ATP</name>
        <dbReference type="ChEBI" id="CHEBI:30616"/>
    </ligand>
</feature>
<keyword evidence="9 16" id="KW-0547">Nucleotide-binding</keyword>
<comment type="cofactor">
    <cofactor evidence="16">
        <name>NH4(+)</name>
        <dbReference type="ChEBI" id="CHEBI:28938"/>
    </cofactor>
    <cofactor evidence="16">
        <name>K(+)</name>
        <dbReference type="ChEBI" id="CHEBI:29103"/>
    </cofactor>
    <text evidence="16">A monovalent cation. Ammonium or potassium.</text>
</comment>
<keyword evidence="10 16" id="KW-0418">Kinase</keyword>
<dbReference type="HAMAP" id="MF_01274">
    <property type="entry name" value="Pantothen_kinase_3"/>
    <property type="match status" value="1"/>
</dbReference>
<dbReference type="Proteomes" id="UP000297890">
    <property type="component" value="Unassembled WGS sequence"/>
</dbReference>